<dbReference type="InterPro" id="IPR019587">
    <property type="entry name" value="Polyketide_cyclase/dehydratase"/>
</dbReference>
<dbReference type="SUPFAM" id="SSF55961">
    <property type="entry name" value="Bet v1-like"/>
    <property type="match status" value="1"/>
</dbReference>
<evidence type="ECO:0000313" key="2">
    <source>
        <dbReference type="Proteomes" id="UP000319514"/>
    </source>
</evidence>
<accession>A0A542ZMH3</accession>
<evidence type="ECO:0000313" key="1">
    <source>
        <dbReference type="EMBL" id="TQL61507.1"/>
    </source>
</evidence>
<name>A0A542ZMH3_9MICO</name>
<dbReference type="Gene3D" id="3.30.530.20">
    <property type="match status" value="1"/>
</dbReference>
<gene>
    <name evidence="1" type="ORF">FB474_2918</name>
</gene>
<dbReference type="InterPro" id="IPR023393">
    <property type="entry name" value="START-like_dom_sf"/>
</dbReference>
<dbReference type="AlphaFoldDB" id="A0A542ZMH3"/>
<keyword evidence="2" id="KW-1185">Reference proteome</keyword>
<dbReference type="OrthoDB" id="4823586at2"/>
<proteinExistence type="predicted"/>
<reference evidence="1 2" key="1">
    <citation type="submission" date="2019-06" db="EMBL/GenBank/DDBJ databases">
        <title>Sequencing the genomes of 1000 actinobacteria strains.</title>
        <authorList>
            <person name="Klenk H.-P."/>
        </authorList>
    </citation>
    <scope>NUCLEOTIDE SEQUENCE [LARGE SCALE GENOMIC DNA]</scope>
    <source>
        <strain evidence="1 2">DSM 18082</strain>
    </source>
</reference>
<organism evidence="1 2">
    <name type="scientific">Oryzihumus leptocrescens</name>
    <dbReference type="NCBI Taxonomy" id="297536"/>
    <lineage>
        <taxon>Bacteria</taxon>
        <taxon>Bacillati</taxon>
        <taxon>Actinomycetota</taxon>
        <taxon>Actinomycetes</taxon>
        <taxon>Micrococcales</taxon>
        <taxon>Intrasporangiaceae</taxon>
        <taxon>Oryzihumus</taxon>
    </lineage>
</organism>
<comment type="caution">
    <text evidence="1">The sequence shown here is derived from an EMBL/GenBank/DDBJ whole genome shotgun (WGS) entry which is preliminary data.</text>
</comment>
<protein>
    <submittedName>
        <fullName evidence="1">Polyketide cyclase/dehydrase/lipid transport protein</fullName>
    </submittedName>
</protein>
<dbReference type="RefSeq" id="WP_141789279.1">
    <property type="nucleotide sequence ID" value="NZ_BAAAKX010000001.1"/>
</dbReference>
<sequence>MGTFEITRSVHADPATLWRVVTDWAGYADWMPLTRMQLDDGPTRVGYGFAGVSGVGPLSFADSMVVTHWQPPTEAAAGEFRVRKTGRVLAGWAAVTVAPGPDGASLRWVEDITVRPRPVGRLLAPVADRVNRAMFGRAVDAMVARAEKEAGGER</sequence>
<dbReference type="Pfam" id="PF10604">
    <property type="entry name" value="Polyketide_cyc2"/>
    <property type="match status" value="1"/>
</dbReference>
<dbReference type="Proteomes" id="UP000319514">
    <property type="component" value="Unassembled WGS sequence"/>
</dbReference>
<dbReference type="EMBL" id="VFOQ01000001">
    <property type="protein sequence ID" value="TQL61507.1"/>
    <property type="molecule type" value="Genomic_DNA"/>
</dbReference>